<protein>
    <submittedName>
        <fullName evidence="1">Uncharacterized protein</fullName>
    </submittedName>
</protein>
<dbReference type="EMBL" id="MU004239">
    <property type="protein sequence ID" value="KAF2666269.1"/>
    <property type="molecule type" value="Genomic_DNA"/>
</dbReference>
<evidence type="ECO:0000313" key="2">
    <source>
        <dbReference type="Proteomes" id="UP000799302"/>
    </source>
</evidence>
<organism evidence="1 2">
    <name type="scientific">Microthyrium microscopicum</name>
    <dbReference type="NCBI Taxonomy" id="703497"/>
    <lineage>
        <taxon>Eukaryota</taxon>
        <taxon>Fungi</taxon>
        <taxon>Dikarya</taxon>
        <taxon>Ascomycota</taxon>
        <taxon>Pezizomycotina</taxon>
        <taxon>Dothideomycetes</taxon>
        <taxon>Dothideomycetes incertae sedis</taxon>
        <taxon>Microthyriales</taxon>
        <taxon>Microthyriaceae</taxon>
        <taxon>Microthyrium</taxon>
    </lineage>
</organism>
<evidence type="ECO:0000313" key="1">
    <source>
        <dbReference type="EMBL" id="KAF2666269.1"/>
    </source>
</evidence>
<reference evidence="1" key="1">
    <citation type="journal article" date="2020" name="Stud. Mycol.">
        <title>101 Dothideomycetes genomes: a test case for predicting lifestyles and emergence of pathogens.</title>
        <authorList>
            <person name="Haridas S."/>
            <person name="Albert R."/>
            <person name="Binder M."/>
            <person name="Bloem J."/>
            <person name="Labutti K."/>
            <person name="Salamov A."/>
            <person name="Andreopoulos B."/>
            <person name="Baker S."/>
            <person name="Barry K."/>
            <person name="Bills G."/>
            <person name="Bluhm B."/>
            <person name="Cannon C."/>
            <person name="Castanera R."/>
            <person name="Culley D."/>
            <person name="Daum C."/>
            <person name="Ezra D."/>
            <person name="Gonzalez J."/>
            <person name="Henrissat B."/>
            <person name="Kuo A."/>
            <person name="Liang C."/>
            <person name="Lipzen A."/>
            <person name="Lutzoni F."/>
            <person name="Magnuson J."/>
            <person name="Mondo S."/>
            <person name="Nolan M."/>
            <person name="Ohm R."/>
            <person name="Pangilinan J."/>
            <person name="Park H.-J."/>
            <person name="Ramirez L."/>
            <person name="Alfaro M."/>
            <person name="Sun H."/>
            <person name="Tritt A."/>
            <person name="Yoshinaga Y."/>
            <person name="Zwiers L.-H."/>
            <person name="Turgeon B."/>
            <person name="Goodwin S."/>
            <person name="Spatafora J."/>
            <person name="Crous P."/>
            <person name="Grigoriev I."/>
        </authorList>
    </citation>
    <scope>NUCLEOTIDE SEQUENCE</scope>
    <source>
        <strain evidence="1">CBS 115976</strain>
    </source>
</reference>
<accession>A0A6A6U1V1</accession>
<sequence>MHGRGPHTEGTMESFDRVSYKDTVPSDFGISNPFEFPVYLTCWSSFVTRLSNSDSTLATRSSTWPPEDGQYKVKIGADPLRKDHQPLWMISLKFLSHLMGAIQCDGRDVNFWFHRISSRNVAEDHPDFSWQNRNPPIAFFGSLRIRWEIRLFWFQVKKQRILTSTVFSDSIIFLWVLLANTLCSTSLARNAYCICKRFKSAFNLSLFTIPAASSAFSEFPWSTGFRTRRVSVVISRSFHSLYALQSFCTRFSPSG</sequence>
<dbReference type="Proteomes" id="UP000799302">
    <property type="component" value="Unassembled WGS sequence"/>
</dbReference>
<keyword evidence="2" id="KW-1185">Reference proteome</keyword>
<name>A0A6A6U1V1_9PEZI</name>
<gene>
    <name evidence="1" type="ORF">BT63DRAFT_54523</name>
</gene>
<proteinExistence type="predicted"/>
<dbReference type="AlphaFoldDB" id="A0A6A6U1V1"/>